<name>A0AAV4Y684_CAEEX</name>
<dbReference type="Proteomes" id="UP001054945">
    <property type="component" value="Unassembled WGS sequence"/>
</dbReference>
<sequence length="122" mass="14029">MTKSLNTSSLVFRTCDTLMTRNVRSKSRNILLSCKSAERKNRPDKEPPIRNHLPICHGMTNHNELIRLSRRSSLCSKRPIILHKEDVLQESCFASALPSVIRIVRVRFQSERIHSSSYLLAT</sequence>
<proteinExistence type="predicted"/>
<reference evidence="1 2" key="1">
    <citation type="submission" date="2021-06" db="EMBL/GenBank/DDBJ databases">
        <title>Caerostris extrusa draft genome.</title>
        <authorList>
            <person name="Kono N."/>
            <person name="Arakawa K."/>
        </authorList>
    </citation>
    <scope>NUCLEOTIDE SEQUENCE [LARGE SCALE GENOMIC DNA]</scope>
</reference>
<keyword evidence="2" id="KW-1185">Reference proteome</keyword>
<protein>
    <submittedName>
        <fullName evidence="1">Uncharacterized protein</fullName>
    </submittedName>
</protein>
<gene>
    <name evidence="1" type="ORF">CEXT_196881</name>
</gene>
<evidence type="ECO:0000313" key="2">
    <source>
        <dbReference type="Proteomes" id="UP001054945"/>
    </source>
</evidence>
<dbReference type="AlphaFoldDB" id="A0AAV4Y684"/>
<comment type="caution">
    <text evidence="1">The sequence shown here is derived from an EMBL/GenBank/DDBJ whole genome shotgun (WGS) entry which is preliminary data.</text>
</comment>
<dbReference type="EMBL" id="BPLR01018882">
    <property type="protein sequence ID" value="GIZ02956.1"/>
    <property type="molecule type" value="Genomic_DNA"/>
</dbReference>
<organism evidence="1 2">
    <name type="scientific">Caerostris extrusa</name>
    <name type="common">Bark spider</name>
    <name type="synonym">Caerostris bankana</name>
    <dbReference type="NCBI Taxonomy" id="172846"/>
    <lineage>
        <taxon>Eukaryota</taxon>
        <taxon>Metazoa</taxon>
        <taxon>Ecdysozoa</taxon>
        <taxon>Arthropoda</taxon>
        <taxon>Chelicerata</taxon>
        <taxon>Arachnida</taxon>
        <taxon>Araneae</taxon>
        <taxon>Araneomorphae</taxon>
        <taxon>Entelegynae</taxon>
        <taxon>Araneoidea</taxon>
        <taxon>Araneidae</taxon>
        <taxon>Caerostris</taxon>
    </lineage>
</organism>
<evidence type="ECO:0000313" key="1">
    <source>
        <dbReference type="EMBL" id="GIZ02956.1"/>
    </source>
</evidence>
<accession>A0AAV4Y684</accession>